<evidence type="ECO:0000313" key="1">
    <source>
        <dbReference type="EMBL" id="OAX36959.1"/>
    </source>
</evidence>
<proteinExistence type="predicted"/>
<keyword evidence="2" id="KW-1185">Reference proteome</keyword>
<protein>
    <submittedName>
        <fullName evidence="1">Uncharacterized protein</fullName>
    </submittedName>
</protein>
<dbReference type="OrthoDB" id="10542104at2759"/>
<dbReference type="InParanoid" id="A0A1B7MWJ4"/>
<accession>A0A1B7MWJ4</accession>
<reference evidence="1 2" key="1">
    <citation type="submission" date="2016-06" db="EMBL/GenBank/DDBJ databases">
        <title>Comparative genomics of the ectomycorrhizal sister species Rhizopogon vinicolor and Rhizopogon vesiculosus (Basidiomycota: Boletales) reveals a divergence of the mating type B locus.</title>
        <authorList>
            <consortium name="DOE Joint Genome Institute"/>
            <person name="Mujic A.B."/>
            <person name="Kuo A."/>
            <person name="Tritt A."/>
            <person name="Lipzen A."/>
            <person name="Chen C."/>
            <person name="Johnson J."/>
            <person name="Sharma A."/>
            <person name="Barry K."/>
            <person name="Grigoriev I.V."/>
            <person name="Spatafora J.W."/>
        </authorList>
    </citation>
    <scope>NUCLEOTIDE SEQUENCE [LARGE SCALE GENOMIC DNA]</scope>
    <source>
        <strain evidence="1 2">AM-OR11-026</strain>
    </source>
</reference>
<evidence type="ECO:0000313" key="2">
    <source>
        <dbReference type="Proteomes" id="UP000092154"/>
    </source>
</evidence>
<dbReference type="Proteomes" id="UP000092154">
    <property type="component" value="Unassembled WGS sequence"/>
</dbReference>
<organism evidence="1 2">
    <name type="scientific">Rhizopogon vinicolor AM-OR11-026</name>
    <dbReference type="NCBI Taxonomy" id="1314800"/>
    <lineage>
        <taxon>Eukaryota</taxon>
        <taxon>Fungi</taxon>
        <taxon>Dikarya</taxon>
        <taxon>Basidiomycota</taxon>
        <taxon>Agaricomycotina</taxon>
        <taxon>Agaricomycetes</taxon>
        <taxon>Agaricomycetidae</taxon>
        <taxon>Boletales</taxon>
        <taxon>Suillineae</taxon>
        <taxon>Rhizopogonaceae</taxon>
        <taxon>Rhizopogon</taxon>
    </lineage>
</organism>
<dbReference type="AlphaFoldDB" id="A0A1B7MWJ4"/>
<gene>
    <name evidence="1" type="ORF">K503DRAFT_783986</name>
</gene>
<name>A0A1B7MWJ4_9AGAM</name>
<sequence>MCEARHLRCDIGFGIRRKRNCKTGARHAEHIIEYFDADFDSSKSASKANCELPYRKTCPDVKKWLERVKPFWRSNLQVVNLISRSVFEADDVAPISAAADSIRAFSPASTKHVDGVQGMEDLQTFAENDGIHITPSNKWLLWRDFSLMV</sequence>
<dbReference type="EMBL" id="KV448382">
    <property type="protein sequence ID" value="OAX36959.1"/>
    <property type="molecule type" value="Genomic_DNA"/>
</dbReference>